<dbReference type="EMBL" id="CP009770">
    <property type="protein sequence ID" value="AJQ45584.1"/>
    <property type="molecule type" value="Genomic_DNA"/>
</dbReference>
<dbReference type="HOGENOM" id="CLU_1593844_0_0_14"/>
<name>A0A0C5RQ95_9BACT</name>
<sequence length="175" mass="20894">MATIKHLNKGFKIAIKPLEHVFKKISLKHYQLIHYRFKAFNRYLLASVYFASEQMFQYFNAPFAVKFFDQTKVIYEDLITHHLDDDVLISYTHQIIDLINPSSQQLYNELKDNFYHYLAFINANAKLSELNYNDPLYFDLACYRNKEFIDCVKNLKSHYGLNIDFLINLLIMQTN</sequence>
<reference evidence="1 2" key="1">
    <citation type="journal article" date="2015" name="Genome Announc.">
        <title>Genome Sequence of Ureaplasma diversum Strain ATCC 49782.</title>
        <authorList>
            <person name="Marques L.M."/>
            <person name="Guimaraes A.M."/>
            <person name="Martins H.B."/>
            <person name="Rezende I.S."/>
            <person name="Barbosa M.S."/>
            <person name="Campos G.B."/>
            <person name="do Nascimento N.C."/>
            <person name="Dos Santos A.P."/>
            <person name="Amorim A.T."/>
            <person name="Santos V.M."/>
            <person name="Messick J.B."/>
            <person name="Timenetsky J."/>
        </authorList>
    </citation>
    <scope>NUCLEOTIDE SEQUENCE [LARGE SCALE GENOMIC DNA]</scope>
    <source>
        <strain evidence="1 2">ATCC 49782</strain>
    </source>
</reference>
<evidence type="ECO:0000313" key="2">
    <source>
        <dbReference type="Proteomes" id="UP000032261"/>
    </source>
</evidence>
<dbReference type="RefSeq" id="WP_208894982.1">
    <property type="nucleotide sequence ID" value="NZ_CP009770.1"/>
</dbReference>
<dbReference type="KEGG" id="ude:JM47_03465"/>
<proteinExistence type="predicted"/>
<evidence type="ECO:0000313" key="1">
    <source>
        <dbReference type="EMBL" id="AJQ45584.1"/>
    </source>
</evidence>
<protein>
    <submittedName>
        <fullName evidence="1">Uncharacterized protein</fullName>
    </submittedName>
</protein>
<dbReference type="STRING" id="42094.JM47_03465"/>
<dbReference type="PATRIC" id="fig|42094.4.peg.687"/>
<gene>
    <name evidence="1" type="ORF">JM47_03465</name>
</gene>
<dbReference type="AlphaFoldDB" id="A0A0C5RQ95"/>
<organism evidence="1 2">
    <name type="scientific">Ureaplasma diversum</name>
    <dbReference type="NCBI Taxonomy" id="42094"/>
    <lineage>
        <taxon>Bacteria</taxon>
        <taxon>Bacillati</taxon>
        <taxon>Mycoplasmatota</taxon>
        <taxon>Mycoplasmoidales</taxon>
        <taxon>Mycoplasmoidaceae</taxon>
        <taxon>Ureaplasma</taxon>
    </lineage>
</organism>
<accession>A0A0C5RQ95</accession>
<dbReference type="Proteomes" id="UP000032261">
    <property type="component" value="Chromosome"/>
</dbReference>